<proteinExistence type="predicted"/>
<gene>
    <name evidence="1" type="ORF">EgrG_000009300</name>
</gene>
<dbReference type="Proteomes" id="UP000492820">
    <property type="component" value="Unassembled WGS sequence"/>
</dbReference>
<protein>
    <submittedName>
        <fullName evidence="3">Type VI secretion system tube protein Hcp</fullName>
    </submittedName>
</protein>
<dbReference type="WBParaSite" id="EgrG_000009300">
    <property type="protein sequence ID" value="EgrG_000009300"/>
    <property type="gene ID" value="EgrG_000009300"/>
</dbReference>
<accession>A0A068X209</accession>
<evidence type="ECO:0000313" key="3">
    <source>
        <dbReference type="WBParaSite" id="EgrG_000009300"/>
    </source>
</evidence>
<evidence type="ECO:0000313" key="2">
    <source>
        <dbReference type="Proteomes" id="UP000492820"/>
    </source>
</evidence>
<sequence length="60" mass="6783">MGVHYDLTEVDLIGQAEAPFTGQCQQVTHPLKWHGDFEMVTSDNIGGVWKSYKYLHGQFA</sequence>
<name>A0A068X209_ECHGR</name>
<evidence type="ECO:0000313" key="1">
    <source>
        <dbReference type="EMBL" id="CDS23939.1"/>
    </source>
</evidence>
<reference evidence="3" key="3">
    <citation type="submission" date="2020-10" db="UniProtKB">
        <authorList>
            <consortium name="WormBaseParasite"/>
        </authorList>
    </citation>
    <scope>IDENTIFICATION</scope>
</reference>
<dbReference type="EMBL" id="LK028595">
    <property type="protein sequence ID" value="CDS23939.1"/>
    <property type="molecule type" value="Genomic_DNA"/>
</dbReference>
<dbReference type="AlphaFoldDB" id="A0A068X209"/>
<organism evidence="1">
    <name type="scientific">Echinococcus granulosus</name>
    <name type="common">Hydatid tapeworm</name>
    <dbReference type="NCBI Taxonomy" id="6210"/>
    <lineage>
        <taxon>Eukaryota</taxon>
        <taxon>Metazoa</taxon>
        <taxon>Spiralia</taxon>
        <taxon>Lophotrochozoa</taxon>
        <taxon>Platyhelminthes</taxon>
        <taxon>Cestoda</taxon>
        <taxon>Eucestoda</taxon>
        <taxon>Cyclophyllidea</taxon>
        <taxon>Taeniidae</taxon>
        <taxon>Echinococcus</taxon>
        <taxon>Echinococcus granulosus group</taxon>
    </lineage>
</organism>
<reference evidence="1" key="2">
    <citation type="submission" date="2014-06" db="EMBL/GenBank/DDBJ databases">
        <authorList>
            <person name="Aslett M."/>
        </authorList>
    </citation>
    <scope>NUCLEOTIDE SEQUENCE</scope>
</reference>
<reference evidence="1 2" key="1">
    <citation type="journal article" date="2013" name="Nature">
        <title>The genomes of four tapeworm species reveal adaptations to parasitism.</title>
        <authorList>
            <person name="Tsai I.J."/>
            <person name="Zarowiecki M."/>
            <person name="Holroyd N."/>
            <person name="Garciarrubio A."/>
            <person name="Sanchez-Flores A."/>
            <person name="Brooks K.L."/>
            <person name="Tracey A."/>
            <person name="Bobes R.J."/>
            <person name="Fragoso G."/>
            <person name="Sciutto E."/>
            <person name="Aslett M."/>
            <person name="Beasley H."/>
            <person name="Bennett H.M."/>
            <person name="Cai J."/>
            <person name="Camicia F."/>
            <person name="Clark R."/>
            <person name="Cucher M."/>
            <person name="De Silva N."/>
            <person name="Day T.A."/>
            <person name="Deplazes P."/>
            <person name="Estrada K."/>
            <person name="Fernandez C."/>
            <person name="Holland P.W."/>
            <person name="Hou J."/>
            <person name="Hu S."/>
            <person name="Huckvale T."/>
            <person name="Hung S.S."/>
            <person name="Kamenetzky L."/>
            <person name="Keane J.A."/>
            <person name="Kiss F."/>
            <person name="Koziol U."/>
            <person name="Lambert O."/>
            <person name="Liu K."/>
            <person name="Luo X."/>
            <person name="Luo Y."/>
            <person name="Macchiaroli N."/>
            <person name="Nichol S."/>
            <person name="Paps J."/>
            <person name="Parkinson J."/>
            <person name="Pouchkina-Stantcheva N."/>
            <person name="Riddiford N."/>
            <person name="Rosenzvit M."/>
            <person name="Salinas G."/>
            <person name="Wasmuth J.D."/>
            <person name="Zamanian M."/>
            <person name="Zheng Y."/>
            <person name="Cai X."/>
            <person name="Soberon X."/>
            <person name="Olson P.D."/>
            <person name="Laclette J.P."/>
            <person name="Brehm K."/>
            <person name="Berriman M."/>
            <person name="Garciarrubio A."/>
            <person name="Bobes R.J."/>
            <person name="Fragoso G."/>
            <person name="Sanchez-Flores A."/>
            <person name="Estrada K."/>
            <person name="Cevallos M.A."/>
            <person name="Morett E."/>
            <person name="Gonzalez V."/>
            <person name="Portillo T."/>
            <person name="Ochoa-Leyva A."/>
            <person name="Jose M.V."/>
            <person name="Sciutto E."/>
            <person name="Landa A."/>
            <person name="Jimenez L."/>
            <person name="Valdes V."/>
            <person name="Carrero J.C."/>
            <person name="Larralde C."/>
            <person name="Morales-Montor J."/>
            <person name="Limon-Lason J."/>
            <person name="Soberon X."/>
            <person name="Laclette J.P."/>
        </authorList>
    </citation>
    <scope>NUCLEOTIDE SEQUENCE [LARGE SCALE GENOMIC DNA]</scope>
</reference>